<keyword evidence="1" id="KW-1133">Transmembrane helix</keyword>
<organism evidence="2 3">
    <name type="scientific">Ancylobacter pratisalsi</name>
    <dbReference type="NCBI Taxonomy" id="1745854"/>
    <lineage>
        <taxon>Bacteria</taxon>
        <taxon>Pseudomonadati</taxon>
        <taxon>Pseudomonadota</taxon>
        <taxon>Alphaproteobacteria</taxon>
        <taxon>Hyphomicrobiales</taxon>
        <taxon>Xanthobacteraceae</taxon>
        <taxon>Ancylobacter</taxon>
    </lineage>
</organism>
<feature type="transmembrane region" description="Helical" evidence="1">
    <location>
        <begin position="16"/>
        <end position="43"/>
    </location>
</feature>
<gene>
    <name evidence="2" type="ORF">G3A50_08000</name>
</gene>
<accession>A0A6P1YLT9</accession>
<dbReference type="RefSeq" id="WP_163074746.1">
    <property type="nucleotide sequence ID" value="NZ_CP048630.1"/>
</dbReference>
<dbReference type="KEGG" id="apra:G3A50_08000"/>
<dbReference type="GO" id="GO:0016020">
    <property type="term" value="C:membrane"/>
    <property type="evidence" value="ECO:0007669"/>
    <property type="project" value="InterPro"/>
</dbReference>
<dbReference type="AlphaFoldDB" id="A0A6P1YLT9"/>
<dbReference type="EMBL" id="CP048630">
    <property type="protein sequence ID" value="QIB33651.1"/>
    <property type="molecule type" value="Genomic_DNA"/>
</dbReference>
<dbReference type="Pfam" id="PF01899">
    <property type="entry name" value="MNHE"/>
    <property type="match status" value="1"/>
</dbReference>
<proteinExistence type="predicted"/>
<dbReference type="InterPro" id="IPR002758">
    <property type="entry name" value="Cation_antiport_E"/>
</dbReference>
<protein>
    <submittedName>
        <fullName evidence="2">Na+/H+ antiporter subunit E</fullName>
    </submittedName>
</protein>
<keyword evidence="1" id="KW-0472">Membrane</keyword>
<sequence length="186" mass="19189">MTSSFVCSAVLRAASLYLLWIALAGVATAELVVGVPVVLLAVWASLRLLPPARTHHGPSRAALRALAMLVLRLPLQSLVAGIDVARRAISRPLRLQPGEVVCACALPRAGAPRGDEDMAPGAGIARGVFRVLLALQPGSLPVAEREDGALIVHCLDVTAPVADQLAHEEALFSAAIGPIAAGGRTP</sequence>
<evidence type="ECO:0000313" key="2">
    <source>
        <dbReference type="EMBL" id="QIB33651.1"/>
    </source>
</evidence>
<name>A0A6P1YLT9_9HYPH</name>
<evidence type="ECO:0000256" key="1">
    <source>
        <dbReference type="SAM" id="Phobius"/>
    </source>
</evidence>
<reference evidence="2 3" key="1">
    <citation type="submission" date="2020-02" db="EMBL/GenBank/DDBJ databases">
        <authorList>
            <person name="Li G."/>
        </authorList>
    </citation>
    <scope>NUCLEOTIDE SEQUENCE [LARGE SCALE GENOMIC DNA]</scope>
    <source>
        <strain evidence="2 3">DSM 102029</strain>
    </source>
</reference>
<dbReference type="GO" id="GO:0008324">
    <property type="term" value="F:monoatomic cation transmembrane transporter activity"/>
    <property type="evidence" value="ECO:0007669"/>
    <property type="project" value="InterPro"/>
</dbReference>
<keyword evidence="3" id="KW-1185">Reference proteome</keyword>
<evidence type="ECO:0000313" key="3">
    <source>
        <dbReference type="Proteomes" id="UP000464751"/>
    </source>
</evidence>
<dbReference type="Proteomes" id="UP000464751">
    <property type="component" value="Chromosome"/>
</dbReference>
<keyword evidence="1" id="KW-0812">Transmembrane</keyword>